<protein>
    <submittedName>
        <fullName evidence="3">ABC transporter substrate-binding protein</fullName>
    </submittedName>
</protein>
<proteinExistence type="predicted"/>
<dbReference type="Proteomes" id="UP001623660">
    <property type="component" value="Unassembled WGS sequence"/>
</dbReference>
<keyword evidence="1" id="KW-0472">Membrane</keyword>
<feature type="domain" description="SsuA/THI5-like" evidence="2">
    <location>
        <begin position="50"/>
        <end position="81"/>
    </location>
</feature>
<dbReference type="Gene3D" id="3.40.190.10">
    <property type="entry name" value="Periplasmic binding protein-like II"/>
    <property type="match status" value="1"/>
</dbReference>
<dbReference type="RefSeq" id="WP_406790679.1">
    <property type="nucleotide sequence ID" value="NZ_JBJHZX010000003.1"/>
</dbReference>
<evidence type="ECO:0000313" key="3">
    <source>
        <dbReference type="EMBL" id="MFL0194556.1"/>
    </source>
</evidence>
<name>A0ABW8SH43_9CLOT</name>
<organism evidence="3 4">
    <name type="scientific">Candidatus Clostridium eludens</name>
    <dbReference type="NCBI Taxonomy" id="3381663"/>
    <lineage>
        <taxon>Bacteria</taxon>
        <taxon>Bacillati</taxon>
        <taxon>Bacillota</taxon>
        <taxon>Clostridia</taxon>
        <taxon>Eubacteriales</taxon>
        <taxon>Clostridiaceae</taxon>
        <taxon>Clostridium</taxon>
    </lineage>
</organism>
<dbReference type="Pfam" id="PF09084">
    <property type="entry name" value="NMT1"/>
    <property type="match status" value="1"/>
</dbReference>
<feature type="transmembrane region" description="Helical" evidence="1">
    <location>
        <begin position="6"/>
        <end position="25"/>
    </location>
</feature>
<gene>
    <name evidence="3" type="ORF">ACJDU8_03050</name>
</gene>
<dbReference type="EMBL" id="JBJHZX010000003">
    <property type="protein sequence ID" value="MFL0194556.1"/>
    <property type="molecule type" value="Genomic_DNA"/>
</dbReference>
<evidence type="ECO:0000256" key="1">
    <source>
        <dbReference type="SAM" id="Phobius"/>
    </source>
</evidence>
<dbReference type="InterPro" id="IPR015168">
    <property type="entry name" value="SsuA/THI5"/>
</dbReference>
<reference evidence="3 4" key="1">
    <citation type="submission" date="2024-11" db="EMBL/GenBank/DDBJ databases">
        <authorList>
            <person name="Heng Y.C."/>
            <person name="Lim A.C.H."/>
            <person name="Lee J.K.Y."/>
            <person name="Kittelmann S."/>
        </authorList>
    </citation>
    <scope>NUCLEOTIDE SEQUENCE [LARGE SCALE GENOMIC DNA]</scope>
    <source>
        <strain evidence="3 4">WILCCON 0269</strain>
    </source>
</reference>
<comment type="caution">
    <text evidence="3">The sequence shown here is derived from an EMBL/GenBank/DDBJ whole genome shotgun (WGS) entry which is preliminary data.</text>
</comment>
<keyword evidence="1" id="KW-0812">Transmembrane</keyword>
<evidence type="ECO:0000259" key="2">
    <source>
        <dbReference type="Pfam" id="PF09084"/>
    </source>
</evidence>
<keyword evidence="4" id="KW-1185">Reference proteome</keyword>
<sequence length="105" mass="11455">MIKKKLYIGSILLCFVFIVTIFTACGSSKKDNKSTVTVKLNEVARSVFYAPMYVAVNEGFFKEQGISIDLTTGQGADVTPTKAQEGIILEVTPSYRSLGDGFIAY</sequence>
<dbReference type="PROSITE" id="PS51257">
    <property type="entry name" value="PROKAR_LIPOPROTEIN"/>
    <property type="match status" value="1"/>
</dbReference>
<keyword evidence="1" id="KW-1133">Transmembrane helix</keyword>
<evidence type="ECO:0000313" key="4">
    <source>
        <dbReference type="Proteomes" id="UP001623660"/>
    </source>
</evidence>
<accession>A0ABW8SH43</accession>